<sequence>MDEVQFIEQATLTITRHDVVALIEIEQIPNTSVDDVFVPNNDQQTEDMKWLQYLDHMKRLEKEAQRLLELDEQKSPAERIFTGAKQVPMIDKSSPHKVTISEKTSPSTQLTSAKDELGATSNAHKSVSQSEYQNKPVSTDKKRKKTDRKYVAPTAYRWKVDPSETISIQALCELINQESEQENN</sequence>
<gene>
    <name evidence="2" type="ORF">VUQ08_01195</name>
</gene>
<accession>A0AB74TI98</accession>
<protein>
    <submittedName>
        <fullName evidence="2">Uncharacterized protein</fullName>
    </submittedName>
</protein>
<feature type="region of interest" description="Disordered" evidence="1">
    <location>
        <begin position="83"/>
        <end position="150"/>
    </location>
</feature>
<dbReference type="AlphaFoldDB" id="A0AB74TI98"/>
<evidence type="ECO:0000256" key="1">
    <source>
        <dbReference type="SAM" id="MobiDB-lite"/>
    </source>
</evidence>
<feature type="compositionally biased region" description="Polar residues" evidence="1">
    <location>
        <begin position="119"/>
        <end position="137"/>
    </location>
</feature>
<proteinExistence type="predicted"/>
<organism evidence="2">
    <name type="scientific">Dolosigranulum savutiense</name>
    <dbReference type="NCBI Taxonomy" id="3110288"/>
    <lineage>
        <taxon>Bacteria</taxon>
        <taxon>Bacillati</taxon>
        <taxon>Bacillota</taxon>
        <taxon>Bacilli</taxon>
        <taxon>Lactobacillales</taxon>
        <taxon>Carnobacteriaceae</taxon>
        <taxon>Dolosigranulum</taxon>
    </lineage>
</organism>
<name>A0AB74TI98_9LACT</name>
<reference evidence="2" key="1">
    <citation type="submission" date="2023-12" db="EMBL/GenBank/DDBJ databases">
        <title>Dolosigranulum savutii sp. nov. isolated from human upper respiratory samples collected in Botswana.</title>
        <authorList>
            <person name="Kelly M.S."/>
        </authorList>
    </citation>
    <scope>NUCLEOTIDE SEQUENCE</scope>
    <source>
        <strain evidence="2">MSK433</strain>
    </source>
</reference>
<evidence type="ECO:0000313" key="2">
    <source>
        <dbReference type="EMBL" id="XBC46257.1"/>
    </source>
</evidence>
<dbReference type="RefSeq" id="WP_347300578.1">
    <property type="nucleotide sequence ID" value="NZ_CP142433.1"/>
</dbReference>
<feature type="compositionally biased region" description="Polar residues" evidence="1">
    <location>
        <begin position="101"/>
        <end position="112"/>
    </location>
</feature>
<dbReference type="EMBL" id="CP142433">
    <property type="protein sequence ID" value="XBC46257.1"/>
    <property type="molecule type" value="Genomic_DNA"/>
</dbReference>